<dbReference type="EMBL" id="BAAAFD010000019">
    <property type="protein sequence ID" value="GAA0860144.1"/>
    <property type="molecule type" value="Genomic_DNA"/>
</dbReference>
<accession>A0ABN1LTQ1</accession>
<feature type="transmembrane region" description="Helical" evidence="1">
    <location>
        <begin position="223"/>
        <end position="241"/>
    </location>
</feature>
<evidence type="ECO:0000313" key="3">
    <source>
        <dbReference type="EMBL" id="GAA0860144.1"/>
    </source>
</evidence>
<dbReference type="Proteomes" id="UP001500359">
    <property type="component" value="Unassembled WGS sequence"/>
</dbReference>
<dbReference type="PANTHER" id="PTHR30590:SF2">
    <property type="entry name" value="INNER MEMBRANE PROTEIN"/>
    <property type="match status" value="1"/>
</dbReference>
<feature type="transmembrane region" description="Helical" evidence="1">
    <location>
        <begin position="285"/>
        <end position="310"/>
    </location>
</feature>
<organism evidence="3 4">
    <name type="scientific">Aliiglaciecola litoralis</name>
    <dbReference type="NCBI Taxonomy" id="582857"/>
    <lineage>
        <taxon>Bacteria</taxon>
        <taxon>Pseudomonadati</taxon>
        <taxon>Pseudomonadota</taxon>
        <taxon>Gammaproteobacteria</taxon>
        <taxon>Alteromonadales</taxon>
        <taxon>Alteromonadaceae</taxon>
        <taxon>Aliiglaciecola</taxon>
    </lineage>
</organism>
<dbReference type="PANTHER" id="PTHR30590">
    <property type="entry name" value="INNER MEMBRANE PROTEIN"/>
    <property type="match status" value="1"/>
</dbReference>
<feature type="transmembrane region" description="Helical" evidence="1">
    <location>
        <begin position="136"/>
        <end position="155"/>
    </location>
</feature>
<proteinExistence type="predicted"/>
<keyword evidence="1" id="KW-0472">Membrane</keyword>
<feature type="transmembrane region" description="Helical" evidence="1">
    <location>
        <begin position="355"/>
        <end position="377"/>
    </location>
</feature>
<keyword evidence="1" id="KW-0812">Transmembrane</keyword>
<evidence type="ECO:0000256" key="1">
    <source>
        <dbReference type="SAM" id="Phobius"/>
    </source>
</evidence>
<feature type="domain" description="DUF418" evidence="2">
    <location>
        <begin position="240"/>
        <end position="391"/>
    </location>
</feature>
<dbReference type="InterPro" id="IPR007349">
    <property type="entry name" value="DUF418"/>
</dbReference>
<evidence type="ECO:0000259" key="2">
    <source>
        <dbReference type="Pfam" id="PF04235"/>
    </source>
</evidence>
<feature type="transmembrane region" description="Helical" evidence="1">
    <location>
        <begin position="55"/>
        <end position="78"/>
    </location>
</feature>
<feature type="transmembrane region" description="Helical" evidence="1">
    <location>
        <begin position="12"/>
        <end position="35"/>
    </location>
</feature>
<reference evidence="3 4" key="1">
    <citation type="journal article" date="2019" name="Int. J. Syst. Evol. Microbiol.">
        <title>The Global Catalogue of Microorganisms (GCM) 10K type strain sequencing project: providing services to taxonomists for standard genome sequencing and annotation.</title>
        <authorList>
            <consortium name="The Broad Institute Genomics Platform"/>
            <consortium name="The Broad Institute Genome Sequencing Center for Infectious Disease"/>
            <person name="Wu L."/>
            <person name="Ma J."/>
        </authorList>
    </citation>
    <scope>NUCLEOTIDE SEQUENCE [LARGE SCALE GENOMIC DNA]</scope>
    <source>
        <strain evidence="3 4">JCM 15896</strain>
    </source>
</reference>
<feature type="transmembrane region" description="Helical" evidence="1">
    <location>
        <begin position="316"/>
        <end position="343"/>
    </location>
</feature>
<evidence type="ECO:0000313" key="4">
    <source>
        <dbReference type="Proteomes" id="UP001500359"/>
    </source>
</evidence>
<dbReference type="Pfam" id="PF04235">
    <property type="entry name" value="DUF418"/>
    <property type="match status" value="1"/>
</dbReference>
<sequence>MEKQHRIVSLDVLRGISLFFILIANVLVFSGYYFLDESLKQQYATYDLDAWLFDAIKILVEAKFYTLFSLLFGIGFYIQLQRFKSSSSFPKYMLRRMSILLLIGLVHMFFIWLGDILALYAILGMVLILFHKWSDRKLLIMAISLLILPILHVAFMQEVGVYLGGLFGQFNAYVYSLDGAPPKDPNVFVVLEFTRTQDWQFYWQVKLVDPVIRLAILIADTRFFKVLGIFMIGLVIGRHIFHHGLLENTRLLKRTLFWGFIIGLPANIGMTILSNAETNSASNAILHAVLGTLGIVPLTLAYAAGIVLMLNNGGRWLLAFAFAGRMALTNYIMQSIICITLFYGIGLGWAGRFGLLSILLIVTLIFLFQILFSFIYLRYVNQGPLEYLWRMSIQKHK</sequence>
<feature type="transmembrane region" description="Helical" evidence="1">
    <location>
        <begin position="99"/>
        <end position="130"/>
    </location>
</feature>
<name>A0ABN1LTQ1_9ALTE</name>
<dbReference type="InterPro" id="IPR052529">
    <property type="entry name" value="Bact_Transport_Assoc"/>
</dbReference>
<gene>
    <name evidence="3" type="ORF">GCM10009114_36190</name>
</gene>
<feature type="transmembrane region" description="Helical" evidence="1">
    <location>
        <begin position="256"/>
        <end position="273"/>
    </location>
</feature>
<keyword evidence="4" id="KW-1185">Reference proteome</keyword>
<comment type="caution">
    <text evidence="3">The sequence shown here is derived from an EMBL/GenBank/DDBJ whole genome shotgun (WGS) entry which is preliminary data.</text>
</comment>
<keyword evidence="1" id="KW-1133">Transmembrane helix</keyword>
<protein>
    <submittedName>
        <fullName evidence="3">DUF418 domain-containing protein</fullName>
    </submittedName>
</protein>